<keyword evidence="8" id="KW-1185">Reference proteome</keyword>
<dbReference type="GO" id="GO:0007165">
    <property type="term" value="P:signal transduction"/>
    <property type="evidence" value="ECO:0007669"/>
    <property type="project" value="TreeGrafter"/>
</dbReference>
<dbReference type="RefSeq" id="WP_015759331.1">
    <property type="nucleotide sequence ID" value="NC_013216.1"/>
</dbReference>
<accession>C8VY27</accession>
<keyword evidence="2 5" id="KW-0645">Protease</keyword>
<dbReference type="PANTHER" id="PTHR32060:SF30">
    <property type="entry name" value="CARBOXY-TERMINAL PROCESSING PROTEASE CTPA"/>
    <property type="match status" value="1"/>
</dbReference>
<gene>
    <name evidence="7" type="ordered locus">Dtox_3963</name>
</gene>
<dbReference type="EC" id="3.4.21.102" evidence="7"/>
<proteinExistence type="inferred from homology"/>
<dbReference type="CDD" id="cd06782">
    <property type="entry name" value="cpPDZ_CPP-like"/>
    <property type="match status" value="1"/>
</dbReference>
<evidence type="ECO:0000256" key="5">
    <source>
        <dbReference type="RuleBase" id="RU004404"/>
    </source>
</evidence>
<dbReference type="Pfam" id="PF03572">
    <property type="entry name" value="Peptidase_S41"/>
    <property type="match status" value="1"/>
</dbReference>
<evidence type="ECO:0000313" key="7">
    <source>
        <dbReference type="EMBL" id="ACV64656.1"/>
    </source>
</evidence>
<dbReference type="Gene3D" id="2.30.42.10">
    <property type="match status" value="1"/>
</dbReference>
<keyword evidence="3 5" id="KW-0378">Hydrolase</keyword>
<dbReference type="PROSITE" id="PS50106">
    <property type="entry name" value="PDZ"/>
    <property type="match status" value="1"/>
</dbReference>
<reference evidence="7 8" key="1">
    <citation type="journal article" date="2009" name="Stand. Genomic Sci.">
        <title>Complete genome sequence of Desulfotomaculum acetoxidans type strain (5575).</title>
        <authorList>
            <person name="Spring S."/>
            <person name="Lapidus A."/>
            <person name="Schroder M."/>
            <person name="Gleim D."/>
            <person name="Sims D."/>
            <person name="Meincke L."/>
            <person name="Glavina Del Rio T."/>
            <person name="Tice H."/>
            <person name="Copeland A."/>
            <person name="Cheng J.F."/>
            <person name="Lucas S."/>
            <person name="Chen F."/>
            <person name="Nolan M."/>
            <person name="Bruce D."/>
            <person name="Goodwin L."/>
            <person name="Pitluck S."/>
            <person name="Ivanova N."/>
            <person name="Mavromatis K."/>
            <person name="Mikhailova N."/>
            <person name="Pati A."/>
            <person name="Chen A."/>
            <person name="Palaniappan K."/>
            <person name="Land M."/>
            <person name="Hauser L."/>
            <person name="Chang Y.J."/>
            <person name="Jeffries C.D."/>
            <person name="Chain P."/>
            <person name="Saunders E."/>
            <person name="Brettin T."/>
            <person name="Detter J.C."/>
            <person name="Goker M."/>
            <person name="Bristow J."/>
            <person name="Eisen J.A."/>
            <person name="Markowitz V."/>
            <person name="Hugenholtz P."/>
            <person name="Kyrpides N.C."/>
            <person name="Klenk H.P."/>
            <person name="Han C."/>
        </authorList>
    </citation>
    <scope>NUCLEOTIDE SEQUENCE [LARGE SCALE GENOMIC DNA]</scope>
    <source>
        <strain evidence="8">ATCC 49208 / DSM 771 / VKM B-1644</strain>
    </source>
</reference>
<keyword evidence="4 5" id="KW-0720">Serine protease</keyword>
<evidence type="ECO:0000259" key="6">
    <source>
        <dbReference type="PROSITE" id="PS50106"/>
    </source>
</evidence>
<dbReference type="InterPro" id="IPR055210">
    <property type="entry name" value="CtpA/B_N"/>
</dbReference>
<dbReference type="GO" id="GO:0030288">
    <property type="term" value="C:outer membrane-bounded periplasmic space"/>
    <property type="evidence" value="ECO:0007669"/>
    <property type="project" value="TreeGrafter"/>
</dbReference>
<dbReference type="STRING" id="485916.Dtox_3963"/>
<dbReference type="SUPFAM" id="SSF52096">
    <property type="entry name" value="ClpP/crotonase"/>
    <property type="match status" value="1"/>
</dbReference>
<feature type="domain" description="PDZ" evidence="6">
    <location>
        <begin position="88"/>
        <end position="158"/>
    </location>
</feature>
<dbReference type="Pfam" id="PF22694">
    <property type="entry name" value="CtpB_N-like"/>
    <property type="match status" value="1"/>
</dbReference>
<dbReference type="SUPFAM" id="SSF50156">
    <property type="entry name" value="PDZ domain-like"/>
    <property type="match status" value="1"/>
</dbReference>
<dbReference type="Pfam" id="PF13180">
    <property type="entry name" value="PDZ_2"/>
    <property type="match status" value="1"/>
</dbReference>
<dbReference type="InterPro" id="IPR036034">
    <property type="entry name" value="PDZ_sf"/>
</dbReference>
<dbReference type="PANTHER" id="PTHR32060">
    <property type="entry name" value="TAIL-SPECIFIC PROTEASE"/>
    <property type="match status" value="1"/>
</dbReference>
<evidence type="ECO:0000256" key="2">
    <source>
        <dbReference type="ARBA" id="ARBA00022670"/>
    </source>
</evidence>
<dbReference type="NCBIfam" id="TIGR00225">
    <property type="entry name" value="prc"/>
    <property type="match status" value="1"/>
</dbReference>
<dbReference type="InterPro" id="IPR004447">
    <property type="entry name" value="Peptidase_S41A"/>
</dbReference>
<dbReference type="KEGG" id="dae:Dtox_3963"/>
<dbReference type="Gene3D" id="3.30.750.44">
    <property type="match status" value="1"/>
</dbReference>
<dbReference type="FunFam" id="2.30.42.10:FF:000063">
    <property type="entry name" value="Peptidase, S41 family"/>
    <property type="match status" value="1"/>
</dbReference>
<dbReference type="GO" id="GO:0006508">
    <property type="term" value="P:proteolysis"/>
    <property type="evidence" value="ECO:0007669"/>
    <property type="project" value="UniProtKB-KW"/>
</dbReference>
<name>C8VY27_DESAS</name>
<dbReference type="InterPro" id="IPR005151">
    <property type="entry name" value="Tail-specific_protease"/>
</dbReference>
<dbReference type="Gene3D" id="3.90.226.10">
    <property type="entry name" value="2-enoyl-CoA Hydratase, Chain A, domain 1"/>
    <property type="match status" value="1"/>
</dbReference>
<protein>
    <submittedName>
        <fullName evidence="7">Carboxyl-terminal protease</fullName>
        <ecNumber evidence="7">3.4.21.102</ecNumber>
    </submittedName>
</protein>
<dbReference type="GO" id="GO:0004252">
    <property type="term" value="F:serine-type endopeptidase activity"/>
    <property type="evidence" value="ECO:0007669"/>
    <property type="project" value="UniProtKB-EC"/>
</dbReference>
<dbReference type="HOGENOM" id="CLU_017295_3_2_9"/>
<dbReference type="CDD" id="cd07560">
    <property type="entry name" value="Peptidase_S41_CPP"/>
    <property type="match status" value="1"/>
</dbReference>
<dbReference type="MEROPS" id="S41.004"/>
<comment type="similarity">
    <text evidence="1 5">Belongs to the peptidase S41A family.</text>
</comment>
<evidence type="ECO:0000313" key="8">
    <source>
        <dbReference type="Proteomes" id="UP000002217"/>
    </source>
</evidence>
<dbReference type="AlphaFoldDB" id="C8VY27"/>
<organism evidence="7 8">
    <name type="scientific">Desulfofarcimen acetoxidans (strain ATCC 49208 / DSM 771 / KCTC 5769 / VKM B-1644 / 5575)</name>
    <name type="common">Desulfotomaculum acetoxidans</name>
    <dbReference type="NCBI Taxonomy" id="485916"/>
    <lineage>
        <taxon>Bacteria</taxon>
        <taxon>Bacillati</taxon>
        <taxon>Bacillota</taxon>
        <taxon>Clostridia</taxon>
        <taxon>Eubacteriales</taxon>
        <taxon>Peptococcaceae</taxon>
        <taxon>Desulfofarcimen</taxon>
    </lineage>
</organism>
<dbReference type="InterPro" id="IPR001478">
    <property type="entry name" value="PDZ"/>
</dbReference>
<dbReference type="SMART" id="SM00228">
    <property type="entry name" value="PDZ"/>
    <property type="match status" value="1"/>
</dbReference>
<evidence type="ECO:0000256" key="1">
    <source>
        <dbReference type="ARBA" id="ARBA00009179"/>
    </source>
</evidence>
<dbReference type="Proteomes" id="UP000002217">
    <property type="component" value="Chromosome"/>
</dbReference>
<evidence type="ECO:0000256" key="3">
    <source>
        <dbReference type="ARBA" id="ARBA00022801"/>
    </source>
</evidence>
<sequence length="383" mass="41680">MRRRFGTGPRWSIVVVGLAVLLFAGVVFAGGIIAVNYKHMGNLVRVISLVRSQYLHPVETSDLIDGAIKGLVDSLHDEYSVYLEPKTYAQLQAQIRGSFGGLGILVGVKDDYLTVVRVYDNTPAAKKGIKAGDKIVKIGDQDAQGIHLDSAVELMRGAVGSKIKLTVKREHEPELLEINLVREEISVPTVEGKVIEGTDIGYMVLSQFSEKTPDELDKVLSDLEREDIKGIILDLRDNPGGELVSATKVANYFLPAGPIVYVDYRVGKDQTFTADGHRVKLPLVVLVNGNSASAAEILSGAIKDTGAGTLVGEKTFGKGIVQTVFPLDNEAGLKLTTARYLTPKKKDIHKKGIEPDVEVKQKPNAQPDLQFEKAIEIMKQKIS</sequence>
<evidence type="ECO:0000256" key="4">
    <source>
        <dbReference type="ARBA" id="ARBA00022825"/>
    </source>
</evidence>
<dbReference type="eggNOG" id="COG0793">
    <property type="taxonomic scope" value="Bacteria"/>
</dbReference>
<dbReference type="EMBL" id="CP001720">
    <property type="protein sequence ID" value="ACV64656.1"/>
    <property type="molecule type" value="Genomic_DNA"/>
</dbReference>
<dbReference type="SMART" id="SM00245">
    <property type="entry name" value="TSPc"/>
    <property type="match status" value="1"/>
</dbReference>
<dbReference type="InterPro" id="IPR029045">
    <property type="entry name" value="ClpP/crotonase-like_dom_sf"/>
</dbReference>